<reference evidence="2" key="1">
    <citation type="submission" date="2018-05" db="EMBL/GenBank/DDBJ databases">
        <authorList>
            <person name="Lanie J.A."/>
            <person name="Ng W.-L."/>
            <person name="Kazmierczak K.M."/>
            <person name="Andrzejewski T.M."/>
            <person name="Davidsen T.M."/>
            <person name="Wayne K.J."/>
            <person name="Tettelin H."/>
            <person name="Glass J.I."/>
            <person name="Rusch D."/>
            <person name="Podicherti R."/>
            <person name="Tsui H.-C.T."/>
            <person name="Winkler M.E."/>
        </authorList>
    </citation>
    <scope>NUCLEOTIDE SEQUENCE</scope>
</reference>
<dbReference type="AlphaFoldDB" id="A0A381PAR5"/>
<evidence type="ECO:0000256" key="1">
    <source>
        <dbReference type="SAM" id="Phobius"/>
    </source>
</evidence>
<sequence>VSDIAAVATGWGLTFVVVATYALWVVGRGKTIGRELGIGKRQVLGPGSDSSTPASS</sequence>
<dbReference type="EMBL" id="UINC01000928">
    <property type="protein sequence ID" value="SUZ64050.1"/>
    <property type="molecule type" value="Genomic_DNA"/>
</dbReference>
<name>A0A381PAR5_9ZZZZ</name>
<keyword evidence="1" id="KW-0472">Membrane</keyword>
<proteinExistence type="predicted"/>
<keyword evidence="1" id="KW-1133">Transmembrane helix</keyword>
<gene>
    <name evidence="2" type="ORF">METZ01_LOCUS16904</name>
</gene>
<organism evidence="2">
    <name type="scientific">marine metagenome</name>
    <dbReference type="NCBI Taxonomy" id="408172"/>
    <lineage>
        <taxon>unclassified sequences</taxon>
        <taxon>metagenomes</taxon>
        <taxon>ecological metagenomes</taxon>
    </lineage>
</organism>
<keyword evidence="1" id="KW-0812">Transmembrane</keyword>
<feature type="non-terminal residue" evidence="2">
    <location>
        <position position="1"/>
    </location>
</feature>
<evidence type="ECO:0000313" key="2">
    <source>
        <dbReference type="EMBL" id="SUZ64050.1"/>
    </source>
</evidence>
<feature type="transmembrane region" description="Helical" evidence="1">
    <location>
        <begin position="6"/>
        <end position="26"/>
    </location>
</feature>
<protein>
    <submittedName>
        <fullName evidence="2">Uncharacterized protein</fullName>
    </submittedName>
</protein>
<accession>A0A381PAR5</accession>